<dbReference type="AlphaFoldDB" id="A0A377PYQ7"/>
<evidence type="ECO:0000259" key="1">
    <source>
        <dbReference type="PROSITE" id="PS50887"/>
    </source>
</evidence>
<proteinExistence type="predicted"/>
<dbReference type="EMBL" id="UGJF01000001">
    <property type="protein sequence ID" value="STQ87640.1"/>
    <property type="molecule type" value="Genomic_DNA"/>
</dbReference>
<dbReference type="NCBIfam" id="TIGR00254">
    <property type="entry name" value="GGDEF"/>
    <property type="match status" value="1"/>
</dbReference>
<name>A0A377PYQ7_9HELI</name>
<organism evidence="2 3">
    <name type="scientific">Helicobacter pullorum</name>
    <dbReference type="NCBI Taxonomy" id="35818"/>
    <lineage>
        <taxon>Bacteria</taxon>
        <taxon>Pseudomonadati</taxon>
        <taxon>Campylobacterota</taxon>
        <taxon>Epsilonproteobacteria</taxon>
        <taxon>Campylobacterales</taxon>
        <taxon>Helicobacteraceae</taxon>
        <taxon>Helicobacter</taxon>
    </lineage>
</organism>
<reference evidence="2 3" key="1">
    <citation type="submission" date="2018-06" db="EMBL/GenBank/DDBJ databases">
        <authorList>
            <consortium name="Pathogen Informatics"/>
            <person name="Doyle S."/>
        </authorList>
    </citation>
    <scope>NUCLEOTIDE SEQUENCE [LARGE SCALE GENOMIC DNA]</scope>
    <source>
        <strain evidence="2 3">NCTC13156</strain>
    </source>
</reference>
<dbReference type="Proteomes" id="UP000255269">
    <property type="component" value="Unassembled WGS sequence"/>
</dbReference>
<evidence type="ECO:0000313" key="3">
    <source>
        <dbReference type="Proteomes" id="UP000255269"/>
    </source>
</evidence>
<dbReference type="Pfam" id="PF00990">
    <property type="entry name" value="GGDEF"/>
    <property type="match status" value="1"/>
</dbReference>
<dbReference type="SUPFAM" id="SSF55073">
    <property type="entry name" value="Nucleotide cyclase"/>
    <property type="match status" value="1"/>
</dbReference>
<protein>
    <submittedName>
        <fullName evidence="2">GGDEF domain-containing protein</fullName>
    </submittedName>
</protein>
<dbReference type="InterPro" id="IPR029787">
    <property type="entry name" value="Nucleotide_cyclase"/>
</dbReference>
<evidence type="ECO:0000313" key="2">
    <source>
        <dbReference type="EMBL" id="STQ87640.1"/>
    </source>
</evidence>
<dbReference type="InterPro" id="IPR043128">
    <property type="entry name" value="Rev_trsase/Diguanyl_cyclase"/>
</dbReference>
<sequence>MQSIQNIAREALKQLLREGKSPTPDAYAEAFYNYARKKGIKIGEENSALKSMLSVLDEEIKDTLLSQEFKNKDEWIIYLVRMLNQFYFYKKNFTTQLEILRILLRLLANCPQKEISSLAKGQLLELDNSNLQNMQIWKERWNEQVRKTPEIVGKEGEVLAMMSEFQIDNLDFKEWQCELKEYLKEQKIPAQTPKIMSKLEEVLKKNLNANTSSPNNHNTLQYHSSDALPLDSMTTLISKEGIQKVLEFAEEEYQKSHKNYSIIVFGIVSYHKIVESFGSEAGKRILATLGRLLKEYSTQSDLIAYYSKEEFLACLLDRSKEEAIDFIQTLSEIVKKSIFMYQKTRIHIELSAQISYREDEESMQKMLETTLESFQNNKDNKGIL</sequence>
<dbReference type="RefSeq" id="WP_065828819.1">
    <property type="nucleotide sequence ID" value="NZ_MAPD01000032.1"/>
</dbReference>
<dbReference type="InterPro" id="IPR000160">
    <property type="entry name" value="GGDEF_dom"/>
</dbReference>
<dbReference type="SMART" id="SM00267">
    <property type="entry name" value="GGDEF"/>
    <property type="match status" value="1"/>
</dbReference>
<feature type="domain" description="GGDEF" evidence="1">
    <location>
        <begin position="258"/>
        <end position="384"/>
    </location>
</feature>
<dbReference type="Gene3D" id="3.30.70.270">
    <property type="match status" value="1"/>
</dbReference>
<gene>
    <name evidence="2" type="ORF">NCTC13156_00459</name>
</gene>
<dbReference type="PROSITE" id="PS50887">
    <property type="entry name" value="GGDEF"/>
    <property type="match status" value="1"/>
</dbReference>
<accession>A0A377PYQ7</accession>